<sequence length="291" mass="32185">MQLSFKQVSHTYMGGTPFEHQALHRVSLTIPTGCFAVVIGPTGSGKSTLVQHMNGLLRPTAGEVRAGAFHLTPKKNRTSLLKLRQSVGFLFQYPEHQLFEETIKKELMFGPINFGVAKEEAETRAEAILPKVGLSPELLPVSPLQLSGGQMRRVAIASILAQHPELLILDEPAAGLDPEGREVILNMLYEYHQQHNQTTVLVTHHMEDALRLADLVIVMNKGAVFLSGTPEEVFSESKKLESIGLELPETIRFMRDVKNSFGLPEVPFLKTRSEVVKYLTRLLSTKGKGGV</sequence>
<keyword evidence="10" id="KW-0378">Hydrolase</keyword>
<evidence type="ECO:0000313" key="10">
    <source>
        <dbReference type="EMBL" id="MDQ0209297.1"/>
    </source>
</evidence>
<keyword evidence="7 8" id="KW-0472">Membrane</keyword>
<proteinExistence type="inferred from homology"/>
<dbReference type="InterPro" id="IPR027417">
    <property type="entry name" value="P-loop_NTPase"/>
</dbReference>
<evidence type="ECO:0000256" key="4">
    <source>
        <dbReference type="ARBA" id="ARBA00022741"/>
    </source>
</evidence>
<dbReference type="Proteomes" id="UP001225034">
    <property type="component" value="Unassembled WGS sequence"/>
</dbReference>
<keyword evidence="6" id="KW-1278">Translocase</keyword>
<comment type="function">
    <text evidence="8">ATP-binding (A) component of a common energy-coupling factor (ECF) ABC-transporter complex.</text>
</comment>
<dbReference type="PANTHER" id="PTHR43553:SF27">
    <property type="entry name" value="ENERGY-COUPLING FACTOR TRANSPORTER ATP-BINDING PROTEIN ECFA2"/>
    <property type="match status" value="1"/>
</dbReference>
<dbReference type="GO" id="GO:0016787">
    <property type="term" value="F:hydrolase activity"/>
    <property type="evidence" value="ECO:0007669"/>
    <property type="project" value="UniProtKB-KW"/>
</dbReference>
<keyword evidence="11" id="KW-1185">Reference proteome</keyword>
<dbReference type="InterPro" id="IPR003593">
    <property type="entry name" value="AAA+_ATPase"/>
</dbReference>
<dbReference type="PROSITE" id="PS00211">
    <property type="entry name" value="ABC_TRANSPORTER_1"/>
    <property type="match status" value="1"/>
</dbReference>
<gene>
    <name evidence="10" type="ORF">J2S05_004138</name>
</gene>
<evidence type="ECO:0000313" key="11">
    <source>
        <dbReference type="Proteomes" id="UP001225034"/>
    </source>
</evidence>
<dbReference type="InterPro" id="IPR050095">
    <property type="entry name" value="ECF_ABC_transporter_ATP-bd"/>
</dbReference>
<keyword evidence="2 8" id="KW-0813">Transport</keyword>
<dbReference type="EMBL" id="JAUSUA010000010">
    <property type="protein sequence ID" value="MDQ0209297.1"/>
    <property type="molecule type" value="Genomic_DNA"/>
</dbReference>
<dbReference type="NCBIfam" id="TIGR04521">
    <property type="entry name" value="ECF_ATPase_2"/>
    <property type="match status" value="1"/>
</dbReference>
<dbReference type="CDD" id="cd03225">
    <property type="entry name" value="ABC_cobalt_CbiO_domain1"/>
    <property type="match status" value="1"/>
</dbReference>
<evidence type="ECO:0000256" key="7">
    <source>
        <dbReference type="ARBA" id="ARBA00023136"/>
    </source>
</evidence>
<dbReference type="SMART" id="SM00382">
    <property type="entry name" value="AAA"/>
    <property type="match status" value="1"/>
</dbReference>
<comment type="subunit">
    <text evidence="8">Forms a stable energy-coupling factor (ECF) transporter complex composed of 2 membrane-embedded substrate-binding proteins (S component), 2 ATP-binding proteins (A component) and 2 transmembrane proteins (T component).</text>
</comment>
<protein>
    <recommendedName>
        <fullName evidence="8">Energy-coupling factor transporter ATP-binding protein EcfA2</fullName>
        <ecNumber evidence="8">7.-.-.-</ecNumber>
    </recommendedName>
</protein>
<dbReference type="EC" id="7.-.-.-" evidence="8"/>
<evidence type="ECO:0000256" key="8">
    <source>
        <dbReference type="RuleBase" id="RU365104"/>
    </source>
</evidence>
<name>A0ABT9YN60_9BACI</name>
<dbReference type="RefSeq" id="WP_306986060.1">
    <property type="nucleotide sequence ID" value="NZ_JAUSUA010000010.1"/>
</dbReference>
<dbReference type="PROSITE" id="PS50893">
    <property type="entry name" value="ABC_TRANSPORTER_2"/>
    <property type="match status" value="1"/>
</dbReference>
<keyword evidence="3 8" id="KW-1003">Cell membrane</keyword>
<feature type="domain" description="ABC transporter" evidence="9">
    <location>
        <begin position="3"/>
        <end position="246"/>
    </location>
</feature>
<evidence type="ECO:0000256" key="2">
    <source>
        <dbReference type="ARBA" id="ARBA00022448"/>
    </source>
</evidence>
<comment type="similarity">
    <text evidence="8">Belongs to the ABC transporter superfamily. Energy-coupling factor EcfA family.</text>
</comment>
<dbReference type="InterPro" id="IPR015856">
    <property type="entry name" value="ABC_transpr_CbiO/EcfA_su"/>
</dbReference>
<dbReference type="InterPro" id="IPR030946">
    <property type="entry name" value="EcfA2"/>
</dbReference>
<evidence type="ECO:0000256" key="6">
    <source>
        <dbReference type="ARBA" id="ARBA00022967"/>
    </source>
</evidence>
<dbReference type="SUPFAM" id="SSF52540">
    <property type="entry name" value="P-loop containing nucleoside triphosphate hydrolases"/>
    <property type="match status" value="1"/>
</dbReference>
<comment type="subcellular location">
    <subcellularLocation>
        <location evidence="1 8">Cell membrane</location>
        <topology evidence="1 8">Peripheral membrane protein</topology>
    </subcellularLocation>
</comment>
<evidence type="ECO:0000256" key="3">
    <source>
        <dbReference type="ARBA" id="ARBA00022475"/>
    </source>
</evidence>
<reference evidence="10 11" key="1">
    <citation type="submission" date="2023-07" db="EMBL/GenBank/DDBJ databases">
        <title>Genomic Encyclopedia of Type Strains, Phase IV (KMG-IV): sequencing the most valuable type-strain genomes for metagenomic binning, comparative biology and taxonomic classification.</title>
        <authorList>
            <person name="Goeker M."/>
        </authorList>
    </citation>
    <scope>NUCLEOTIDE SEQUENCE [LARGE SCALE GENOMIC DNA]</scope>
    <source>
        <strain evidence="10 11">DSM 19154</strain>
    </source>
</reference>
<accession>A0ABT9YN60</accession>
<dbReference type="Gene3D" id="3.40.50.300">
    <property type="entry name" value="P-loop containing nucleotide triphosphate hydrolases"/>
    <property type="match status" value="1"/>
</dbReference>
<keyword evidence="4 8" id="KW-0547">Nucleotide-binding</keyword>
<evidence type="ECO:0000256" key="5">
    <source>
        <dbReference type="ARBA" id="ARBA00022840"/>
    </source>
</evidence>
<dbReference type="PANTHER" id="PTHR43553">
    <property type="entry name" value="HEAVY METAL TRANSPORTER"/>
    <property type="match status" value="1"/>
</dbReference>
<keyword evidence="5 8" id="KW-0067">ATP-binding</keyword>
<organism evidence="10 11">
    <name type="scientific">Alkalicoccobacillus murimartini</name>
    <dbReference type="NCBI Taxonomy" id="171685"/>
    <lineage>
        <taxon>Bacteria</taxon>
        <taxon>Bacillati</taxon>
        <taxon>Bacillota</taxon>
        <taxon>Bacilli</taxon>
        <taxon>Bacillales</taxon>
        <taxon>Bacillaceae</taxon>
        <taxon>Alkalicoccobacillus</taxon>
    </lineage>
</organism>
<dbReference type="InterPro" id="IPR003439">
    <property type="entry name" value="ABC_transporter-like_ATP-bd"/>
</dbReference>
<evidence type="ECO:0000256" key="1">
    <source>
        <dbReference type="ARBA" id="ARBA00004202"/>
    </source>
</evidence>
<dbReference type="Pfam" id="PF00005">
    <property type="entry name" value="ABC_tran"/>
    <property type="match status" value="1"/>
</dbReference>
<dbReference type="GO" id="GO:0005524">
    <property type="term" value="F:ATP binding"/>
    <property type="evidence" value="ECO:0007669"/>
    <property type="project" value="UniProtKB-KW"/>
</dbReference>
<evidence type="ECO:0000259" key="9">
    <source>
        <dbReference type="PROSITE" id="PS50893"/>
    </source>
</evidence>
<comment type="caution">
    <text evidence="10">The sequence shown here is derived from an EMBL/GenBank/DDBJ whole genome shotgun (WGS) entry which is preliminary data.</text>
</comment>
<dbReference type="InterPro" id="IPR017871">
    <property type="entry name" value="ABC_transporter-like_CS"/>
</dbReference>